<keyword evidence="5 8" id="KW-0547">Nucleotide-binding</keyword>
<comment type="subcellular location">
    <subcellularLocation>
        <location evidence="1 8">Cytoplasm</location>
    </subcellularLocation>
</comment>
<dbReference type="CDD" id="cd01992">
    <property type="entry name" value="TilS_N"/>
    <property type="match status" value="1"/>
</dbReference>
<dbReference type="SMART" id="SM00977">
    <property type="entry name" value="TilS_C"/>
    <property type="match status" value="1"/>
</dbReference>
<evidence type="ECO:0000256" key="3">
    <source>
        <dbReference type="ARBA" id="ARBA00022598"/>
    </source>
</evidence>
<evidence type="ECO:0000256" key="1">
    <source>
        <dbReference type="ARBA" id="ARBA00004496"/>
    </source>
</evidence>
<comment type="function">
    <text evidence="8">Ligates lysine onto the cytidine present at position 34 of the AUA codon-specific tRNA(Ile) that contains the anticodon CAU, in an ATP-dependent manner. Cytidine is converted to lysidine, thus changing the amino acid specificity of the tRNA from methionine to isoleucine.</text>
</comment>
<evidence type="ECO:0000259" key="9">
    <source>
        <dbReference type="SMART" id="SM00977"/>
    </source>
</evidence>
<dbReference type="PANTHER" id="PTHR43033:SF1">
    <property type="entry name" value="TRNA(ILE)-LYSIDINE SYNTHASE-RELATED"/>
    <property type="match status" value="1"/>
</dbReference>
<dbReference type="GO" id="GO:0005524">
    <property type="term" value="F:ATP binding"/>
    <property type="evidence" value="ECO:0007669"/>
    <property type="project" value="UniProtKB-UniRule"/>
</dbReference>
<reference evidence="11 13" key="3">
    <citation type="submission" date="2020-11" db="EMBL/GenBank/DDBJ databases">
        <title>Closed and high quality bacterial genomes of the OMM12 community.</title>
        <authorList>
            <person name="Marbouty M."/>
            <person name="Lamy-Besnier Q."/>
            <person name="Debarbieux L."/>
            <person name="Koszul R."/>
        </authorList>
    </citation>
    <scope>NUCLEOTIDE SEQUENCE [LARGE SCALE GENOMIC DNA]</scope>
    <source>
        <strain evidence="11 13">KB18</strain>
    </source>
</reference>
<dbReference type="RefSeq" id="WP_084384378.1">
    <property type="nucleotide sequence ID" value="NZ_CP021422.1"/>
</dbReference>
<evidence type="ECO:0000313" key="10">
    <source>
        <dbReference type="EMBL" id="ASB42329.1"/>
    </source>
</evidence>
<name>A0A1Z2XVB6_9FIRM</name>
<dbReference type="Pfam" id="PF01171">
    <property type="entry name" value="ATP_bind_3"/>
    <property type="match status" value="1"/>
</dbReference>
<dbReference type="EMBL" id="CP065321">
    <property type="protein sequence ID" value="QQR31610.1"/>
    <property type="molecule type" value="Genomic_DNA"/>
</dbReference>
<dbReference type="InterPro" id="IPR012094">
    <property type="entry name" value="tRNA_Ile_lys_synt"/>
</dbReference>
<keyword evidence="3 8" id="KW-0436">Ligase</keyword>
<dbReference type="InterPro" id="IPR014729">
    <property type="entry name" value="Rossmann-like_a/b/a_fold"/>
</dbReference>
<keyword evidence="2 8" id="KW-0963">Cytoplasm</keyword>
<dbReference type="Gene3D" id="3.40.50.620">
    <property type="entry name" value="HUPs"/>
    <property type="match status" value="1"/>
</dbReference>
<evidence type="ECO:0000256" key="2">
    <source>
        <dbReference type="ARBA" id="ARBA00022490"/>
    </source>
</evidence>
<dbReference type="InterPro" id="IPR011063">
    <property type="entry name" value="TilS/TtcA_N"/>
</dbReference>
<comment type="catalytic activity">
    <reaction evidence="7 8">
        <text>cytidine(34) in tRNA(Ile2) + L-lysine + ATP = lysidine(34) in tRNA(Ile2) + AMP + diphosphate + H(+)</text>
        <dbReference type="Rhea" id="RHEA:43744"/>
        <dbReference type="Rhea" id="RHEA-COMP:10625"/>
        <dbReference type="Rhea" id="RHEA-COMP:10670"/>
        <dbReference type="ChEBI" id="CHEBI:15378"/>
        <dbReference type="ChEBI" id="CHEBI:30616"/>
        <dbReference type="ChEBI" id="CHEBI:32551"/>
        <dbReference type="ChEBI" id="CHEBI:33019"/>
        <dbReference type="ChEBI" id="CHEBI:82748"/>
        <dbReference type="ChEBI" id="CHEBI:83665"/>
        <dbReference type="ChEBI" id="CHEBI:456215"/>
        <dbReference type="EC" id="6.3.4.19"/>
    </reaction>
</comment>
<evidence type="ECO:0000256" key="4">
    <source>
        <dbReference type="ARBA" id="ARBA00022694"/>
    </source>
</evidence>
<evidence type="ECO:0000256" key="5">
    <source>
        <dbReference type="ARBA" id="ARBA00022741"/>
    </source>
</evidence>
<evidence type="ECO:0000313" key="13">
    <source>
        <dbReference type="Proteomes" id="UP000596035"/>
    </source>
</evidence>
<dbReference type="NCBIfam" id="TIGR02433">
    <property type="entry name" value="lysidine_TilS_C"/>
    <property type="match status" value="1"/>
</dbReference>
<dbReference type="InterPro" id="IPR012796">
    <property type="entry name" value="Lysidine-tRNA-synth_C"/>
</dbReference>
<dbReference type="NCBIfam" id="TIGR02432">
    <property type="entry name" value="lysidine_TilS_N"/>
    <property type="match status" value="1"/>
</dbReference>
<evidence type="ECO:0000313" key="12">
    <source>
        <dbReference type="Proteomes" id="UP000196710"/>
    </source>
</evidence>
<reference evidence="10" key="1">
    <citation type="journal article" date="2017" name="Genome Announc.">
        <title>High-Quality Whole-Genome Sequences of the Oligo-Mouse-Microbiota Bacterial Community.</title>
        <authorList>
            <person name="Garzetti D."/>
            <person name="Brugiroux S."/>
            <person name="Bunk B."/>
            <person name="Pukall R."/>
            <person name="McCoy K.D."/>
            <person name="Macpherson A.J."/>
            <person name="Stecher B."/>
        </authorList>
    </citation>
    <scope>NUCLEOTIDE SEQUENCE</scope>
    <source>
        <strain evidence="10">KB18</strain>
    </source>
</reference>
<dbReference type="Proteomes" id="UP000196710">
    <property type="component" value="Chromosome"/>
</dbReference>
<accession>A0A1Z2XVB6</accession>
<keyword evidence="6 8" id="KW-0067">ATP-binding</keyword>
<dbReference type="Proteomes" id="UP000596035">
    <property type="component" value="Chromosome"/>
</dbReference>
<proteinExistence type="inferred from homology"/>
<organism evidence="11 13">
    <name type="scientific">Acutalibacter muris</name>
    <dbReference type="NCBI Taxonomy" id="1796620"/>
    <lineage>
        <taxon>Bacteria</taxon>
        <taxon>Bacillati</taxon>
        <taxon>Bacillota</taxon>
        <taxon>Clostridia</taxon>
        <taxon>Eubacteriales</taxon>
        <taxon>Acutalibacteraceae</taxon>
        <taxon>Acutalibacter</taxon>
    </lineage>
</organism>
<dbReference type="GO" id="GO:0005737">
    <property type="term" value="C:cytoplasm"/>
    <property type="evidence" value="ECO:0007669"/>
    <property type="project" value="UniProtKB-SubCell"/>
</dbReference>
<evidence type="ECO:0000313" key="11">
    <source>
        <dbReference type="EMBL" id="QQR31610.1"/>
    </source>
</evidence>
<dbReference type="SUPFAM" id="SSF52402">
    <property type="entry name" value="Adenine nucleotide alpha hydrolases-like"/>
    <property type="match status" value="1"/>
</dbReference>
<dbReference type="HAMAP" id="MF_01161">
    <property type="entry name" value="tRNA_Ile_lys_synt"/>
    <property type="match status" value="1"/>
</dbReference>
<sequence length="457" mass="49851">MSKSLEGQQLELLKLPELPDNGLLVVGFSGGADSTALAHWLMGRVQRERVLLAHVNHMLRGSEADRDQAAAEAFAREQGLKIEVLRVDVGKLARERGMGTEECGREVRYGFFHRLAPGDNDRILTAHNADDNAETMILNLCRGAGLEGLCGIPRQRGRVLRPLLGVSRKKIEEYCRENGLRYVTDSSNLTDGYTRNKLRHQVLPVLKGLNPRFIQAAAGTAELLARDRDCLMGQAEALLEGARGLWGLETKALIREEKSVRSRAVKLFLERSGGVNLERKHIEEALEILERGGGADLPGVRVSCAQGVLWAGDKAGCGPFEVPAKLGRNPIPGGKCVIISEKIPGKAENPGKIQNLLFKNELDYDIMTGPAASLPGGLALRSRRPGDRFAPAGREVTKPIKQVFQELRVPGPIRDSLPLLVCGGEIVWCPGAGASERFKVTERTKRVLVVEIEDGKG</sequence>
<feature type="domain" description="Lysidine-tRNA(Ile) synthetase C-terminal" evidence="9">
    <location>
        <begin position="378"/>
        <end position="450"/>
    </location>
</feature>
<protein>
    <recommendedName>
        <fullName evidence="8">tRNA(Ile)-lysidine synthase</fullName>
        <ecNumber evidence="8">6.3.4.19</ecNumber>
    </recommendedName>
    <alternativeName>
        <fullName evidence="8">tRNA(Ile)-2-lysyl-cytidine synthase</fullName>
    </alternativeName>
    <alternativeName>
        <fullName evidence="8">tRNA(Ile)-lysidine synthetase</fullName>
    </alternativeName>
</protein>
<evidence type="ECO:0000256" key="6">
    <source>
        <dbReference type="ARBA" id="ARBA00022840"/>
    </source>
</evidence>
<keyword evidence="12" id="KW-1185">Reference proteome</keyword>
<comment type="domain">
    <text evidence="8">The N-terminal region contains the highly conserved SGGXDS motif, predicted to be a P-loop motif involved in ATP binding.</text>
</comment>
<reference evidence="12" key="2">
    <citation type="submission" date="2017-05" db="EMBL/GenBank/DDBJ databases">
        <title>Improved OligoMM genomes.</title>
        <authorList>
            <person name="Garzetti D."/>
        </authorList>
    </citation>
    <scope>NUCLEOTIDE SEQUENCE [LARGE SCALE GENOMIC DNA]</scope>
    <source>
        <strain evidence="12">KB18</strain>
    </source>
</reference>
<evidence type="ECO:0000256" key="8">
    <source>
        <dbReference type="HAMAP-Rule" id="MF_01161"/>
    </source>
</evidence>
<dbReference type="AlphaFoldDB" id="A0A1Z2XVB6"/>
<keyword evidence="4 8" id="KW-0819">tRNA processing</keyword>
<dbReference type="InterPro" id="IPR012795">
    <property type="entry name" value="tRNA_Ile_lys_synt_N"/>
</dbReference>
<dbReference type="GO" id="GO:0032267">
    <property type="term" value="F:tRNA(Ile)-lysidine synthase activity"/>
    <property type="evidence" value="ECO:0007669"/>
    <property type="project" value="UniProtKB-EC"/>
</dbReference>
<evidence type="ECO:0000256" key="7">
    <source>
        <dbReference type="ARBA" id="ARBA00048539"/>
    </source>
</evidence>
<dbReference type="Pfam" id="PF11734">
    <property type="entry name" value="TilS_C"/>
    <property type="match status" value="1"/>
</dbReference>
<comment type="similarity">
    <text evidence="8">Belongs to the tRNA(Ile)-lysidine synthase family.</text>
</comment>
<dbReference type="EMBL" id="CP021422">
    <property type="protein sequence ID" value="ASB42329.1"/>
    <property type="molecule type" value="Genomic_DNA"/>
</dbReference>
<dbReference type="PANTHER" id="PTHR43033">
    <property type="entry name" value="TRNA(ILE)-LYSIDINE SYNTHASE-RELATED"/>
    <property type="match status" value="1"/>
</dbReference>
<dbReference type="EC" id="6.3.4.19" evidence="8"/>
<dbReference type="SUPFAM" id="SSF82829">
    <property type="entry name" value="MesJ substrate recognition domain-like"/>
    <property type="match status" value="1"/>
</dbReference>
<dbReference type="SUPFAM" id="SSF56037">
    <property type="entry name" value="PheT/TilS domain"/>
    <property type="match status" value="1"/>
</dbReference>
<feature type="binding site" evidence="8">
    <location>
        <begin position="29"/>
        <end position="34"/>
    </location>
    <ligand>
        <name>ATP</name>
        <dbReference type="ChEBI" id="CHEBI:30616"/>
    </ligand>
</feature>
<dbReference type="GO" id="GO:0006400">
    <property type="term" value="P:tRNA modification"/>
    <property type="evidence" value="ECO:0007669"/>
    <property type="project" value="UniProtKB-UniRule"/>
</dbReference>
<gene>
    <name evidence="8 11" type="primary">tilS</name>
    <name evidence="10" type="ORF">ADH66_17725</name>
    <name evidence="11" type="ORF">I5Q82_08125</name>
</gene>
<dbReference type="KEGG" id="amur:ADH66_17725"/>